<dbReference type="PANTHER" id="PTHR45669">
    <property type="entry name" value="GLUTAREDOXIN DOMAIN-CONTAINING CYSTEINE-RICH PROTEIN CG12206-RELATED"/>
    <property type="match status" value="1"/>
</dbReference>
<feature type="compositionally biased region" description="Low complexity" evidence="1">
    <location>
        <begin position="362"/>
        <end position="376"/>
    </location>
</feature>
<dbReference type="Gene3D" id="3.40.30.10">
    <property type="entry name" value="Glutaredoxin"/>
    <property type="match status" value="1"/>
</dbReference>
<dbReference type="AlphaFoldDB" id="A0A9D4U419"/>
<dbReference type="SUPFAM" id="SSF52833">
    <property type="entry name" value="Thioredoxin-like"/>
    <property type="match status" value="1"/>
</dbReference>
<feature type="domain" description="Glutaredoxin" evidence="2">
    <location>
        <begin position="494"/>
        <end position="560"/>
    </location>
</feature>
<feature type="region of interest" description="Disordered" evidence="1">
    <location>
        <begin position="413"/>
        <end position="440"/>
    </location>
</feature>
<proteinExistence type="predicted"/>
<protein>
    <recommendedName>
        <fullName evidence="2">Glutaredoxin domain-containing protein</fullName>
    </recommendedName>
</protein>
<dbReference type="PANTHER" id="PTHR45669:SF7">
    <property type="entry name" value="F1N19.7"/>
    <property type="match status" value="1"/>
</dbReference>
<feature type="compositionally biased region" description="Basic residues" evidence="1">
    <location>
        <begin position="219"/>
        <end position="237"/>
    </location>
</feature>
<name>A0A9D4U419_ADICA</name>
<evidence type="ECO:0000313" key="4">
    <source>
        <dbReference type="Proteomes" id="UP000886520"/>
    </source>
</evidence>
<dbReference type="EMBL" id="JABFUD020000024">
    <property type="protein sequence ID" value="KAI5060675.1"/>
    <property type="molecule type" value="Genomic_DNA"/>
</dbReference>
<dbReference type="Pfam" id="PF23733">
    <property type="entry name" value="GRXCR1-2_C"/>
    <property type="match status" value="1"/>
</dbReference>
<reference evidence="3" key="1">
    <citation type="submission" date="2021-01" db="EMBL/GenBank/DDBJ databases">
        <title>Adiantum capillus-veneris genome.</title>
        <authorList>
            <person name="Fang Y."/>
            <person name="Liao Q."/>
        </authorList>
    </citation>
    <scope>NUCLEOTIDE SEQUENCE</scope>
    <source>
        <strain evidence="3">H3</strain>
        <tissue evidence="3">Leaf</tissue>
    </source>
</reference>
<feature type="compositionally biased region" description="Polar residues" evidence="1">
    <location>
        <begin position="422"/>
        <end position="431"/>
    </location>
</feature>
<sequence length="641" mass="72199">MGCTTSKQGFHGRSRRENVASWYNPLPRSILARPNLHNPPECEPSPDTHIHSSDEDPAIAGSFIRLLHRKKSLSPSADHHHHHHTCYHHPECMVVLNPSTQNHPHAMTGHHDFPQGDDYGGVALQLQMAKLDSSTHKKKLSKTESNLAMADQAPHLINESAVEDNVPFFRFYPERLPPPNELCSTMAWQSGDKWRDDDDGDEHMHVQLSNIKERMGLRHQRKSRFAPKPTKAHHVKSRSTEKSLSFNVALDDGFTEMGSPAWPRRNVLEEQSILSTKKRKNSSELSATNIDLDGLAEQYCDYKFCDRPKSNAEHIQIKGFSEVQSLNIVNIESNELSLGTTESSAFNAEIPGGSQLNTPFRSPSRSPALSSLKSSSSPLFDPSILAAFEEAVESVRYSAPDDGWMLVDVNASNEPSSLSSSDKFTWVSSEPSSDEESARHSDEIFASNLHHDISYLDFQHEENELKRQKLDGSIFSGLDQFELRCPPKGEDKIVLYFTSLRGVRKTYQDCCALRLILQGLGVDVDERDVWMHLKFREELAEVLGERGFPVPRLFIKGRYIGGVEEVKQLHEDGLLVRLVEDLPTFRKFRKSCDGCADVRFIPCLTCSGSCKLLDDELDEMVKCFECNENGLIMCPICSNED</sequence>
<dbReference type="InterPro" id="IPR002109">
    <property type="entry name" value="Glutaredoxin"/>
</dbReference>
<feature type="region of interest" description="Disordered" evidence="1">
    <location>
        <begin position="349"/>
        <end position="376"/>
    </location>
</feature>
<evidence type="ECO:0000313" key="3">
    <source>
        <dbReference type="EMBL" id="KAI5060675.1"/>
    </source>
</evidence>
<dbReference type="Pfam" id="PF00462">
    <property type="entry name" value="Glutaredoxin"/>
    <property type="match status" value="1"/>
</dbReference>
<accession>A0A9D4U419</accession>
<dbReference type="InterPro" id="IPR036249">
    <property type="entry name" value="Thioredoxin-like_sf"/>
</dbReference>
<comment type="caution">
    <text evidence="3">The sequence shown here is derived from an EMBL/GenBank/DDBJ whole genome shotgun (WGS) entry which is preliminary data.</text>
</comment>
<organism evidence="3 4">
    <name type="scientific">Adiantum capillus-veneris</name>
    <name type="common">Maidenhair fern</name>
    <dbReference type="NCBI Taxonomy" id="13818"/>
    <lineage>
        <taxon>Eukaryota</taxon>
        <taxon>Viridiplantae</taxon>
        <taxon>Streptophyta</taxon>
        <taxon>Embryophyta</taxon>
        <taxon>Tracheophyta</taxon>
        <taxon>Polypodiopsida</taxon>
        <taxon>Polypodiidae</taxon>
        <taxon>Polypodiales</taxon>
        <taxon>Pteridineae</taxon>
        <taxon>Pteridaceae</taxon>
        <taxon>Vittarioideae</taxon>
        <taxon>Adiantum</taxon>
    </lineage>
</organism>
<dbReference type="CDD" id="cd03031">
    <property type="entry name" value="GRX_GRX_like"/>
    <property type="match status" value="1"/>
</dbReference>
<evidence type="ECO:0000259" key="2">
    <source>
        <dbReference type="Pfam" id="PF00462"/>
    </source>
</evidence>
<feature type="region of interest" description="Disordered" evidence="1">
    <location>
        <begin position="219"/>
        <end position="238"/>
    </location>
</feature>
<feature type="region of interest" description="Disordered" evidence="1">
    <location>
        <begin position="33"/>
        <end position="55"/>
    </location>
</feature>
<dbReference type="Proteomes" id="UP000886520">
    <property type="component" value="Chromosome 24"/>
</dbReference>
<evidence type="ECO:0000256" key="1">
    <source>
        <dbReference type="SAM" id="MobiDB-lite"/>
    </source>
</evidence>
<keyword evidence="4" id="KW-1185">Reference proteome</keyword>
<dbReference type="PROSITE" id="PS51354">
    <property type="entry name" value="GLUTAREDOXIN_2"/>
    <property type="match status" value="1"/>
</dbReference>
<dbReference type="OrthoDB" id="423313at2759"/>
<gene>
    <name evidence="3" type="ORF">GOP47_0025095</name>
</gene>